<evidence type="ECO:0000313" key="2">
    <source>
        <dbReference type="Proteomes" id="UP000593567"/>
    </source>
</evidence>
<dbReference type="GO" id="GO:0008146">
    <property type="term" value="F:sulfotransferase activity"/>
    <property type="evidence" value="ECO:0007669"/>
    <property type="project" value="InterPro"/>
</dbReference>
<comment type="caution">
    <text evidence="1">The sequence shown here is derived from an EMBL/GenBank/DDBJ whole genome shotgun (WGS) entry which is preliminary data.</text>
</comment>
<proteinExistence type="predicted"/>
<name>A0A7J7J056_BUGNE</name>
<keyword evidence="2" id="KW-1185">Reference proteome</keyword>
<gene>
    <name evidence="1" type="ORF">EB796_022135</name>
</gene>
<protein>
    <submittedName>
        <fullName evidence="1">Uncharacterized protein</fullName>
    </submittedName>
</protein>
<organism evidence="1 2">
    <name type="scientific">Bugula neritina</name>
    <name type="common">Brown bryozoan</name>
    <name type="synonym">Sertularia neritina</name>
    <dbReference type="NCBI Taxonomy" id="10212"/>
    <lineage>
        <taxon>Eukaryota</taxon>
        <taxon>Metazoa</taxon>
        <taxon>Spiralia</taxon>
        <taxon>Lophotrochozoa</taxon>
        <taxon>Bryozoa</taxon>
        <taxon>Gymnolaemata</taxon>
        <taxon>Cheilostomatida</taxon>
        <taxon>Flustrina</taxon>
        <taxon>Buguloidea</taxon>
        <taxon>Bugulidae</taxon>
        <taxon>Bugula</taxon>
    </lineage>
</organism>
<dbReference type="Pfam" id="PF03567">
    <property type="entry name" value="Sulfotransfer_2"/>
    <property type="match status" value="1"/>
</dbReference>
<reference evidence="1" key="1">
    <citation type="submission" date="2020-06" db="EMBL/GenBank/DDBJ databases">
        <title>Draft genome of Bugula neritina, a colonial animal packing powerful symbionts and potential medicines.</title>
        <authorList>
            <person name="Rayko M."/>
        </authorList>
    </citation>
    <scope>NUCLEOTIDE SEQUENCE [LARGE SCALE GENOMIC DNA]</scope>
    <source>
        <strain evidence="1">Kwan_BN1</strain>
    </source>
</reference>
<accession>A0A7J7J056</accession>
<dbReference type="AlphaFoldDB" id="A0A7J7J056"/>
<evidence type="ECO:0000313" key="1">
    <source>
        <dbReference type="EMBL" id="KAF6019562.1"/>
    </source>
</evidence>
<dbReference type="Proteomes" id="UP000593567">
    <property type="component" value="Unassembled WGS sequence"/>
</dbReference>
<dbReference type="GO" id="GO:0016020">
    <property type="term" value="C:membrane"/>
    <property type="evidence" value="ECO:0007669"/>
    <property type="project" value="InterPro"/>
</dbReference>
<sequence>MDEDLTEALKVLHMNTTLVKDNVSSTNKTKDLPLSYWYNQLDTGLLSEITQLYSHDFKLLGYDPVTSLLP</sequence>
<dbReference type="EMBL" id="VXIV02003221">
    <property type="protein sequence ID" value="KAF6019562.1"/>
    <property type="molecule type" value="Genomic_DNA"/>
</dbReference>
<dbReference type="InterPro" id="IPR005331">
    <property type="entry name" value="Sulfotransferase"/>
</dbReference>